<name>A0A6J5ES34_9BURK</name>
<dbReference type="InterPro" id="IPR005119">
    <property type="entry name" value="LysR_subst-bd"/>
</dbReference>
<dbReference type="InterPro" id="IPR036390">
    <property type="entry name" value="WH_DNA-bd_sf"/>
</dbReference>
<keyword evidence="7" id="KW-1185">Reference proteome</keyword>
<evidence type="ECO:0000313" key="7">
    <source>
        <dbReference type="Proteomes" id="UP000494363"/>
    </source>
</evidence>
<dbReference type="AlphaFoldDB" id="A0A6J5ES34"/>
<dbReference type="InterPro" id="IPR036388">
    <property type="entry name" value="WH-like_DNA-bd_sf"/>
</dbReference>
<dbReference type="Pfam" id="PF00126">
    <property type="entry name" value="HTH_1"/>
    <property type="match status" value="1"/>
</dbReference>
<dbReference type="PANTHER" id="PTHR30118:SF15">
    <property type="entry name" value="TRANSCRIPTIONAL REGULATORY PROTEIN"/>
    <property type="match status" value="1"/>
</dbReference>
<feature type="domain" description="HTH lysR-type" evidence="5">
    <location>
        <begin position="8"/>
        <end position="65"/>
    </location>
</feature>
<dbReference type="PANTHER" id="PTHR30118">
    <property type="entry name" value="HTH-TYPE TRANSCRIPTIONAL REGULATOR LEUO-RELATED"/>
    <property type="match status" value="1"/>
</dbReference>
<dbReference type="GO" id="GO:0003677">
    <property type="term" value="F:DNA binding"/>
    <property type="evidence" value="ECO:0007669"/>
    <property type="project" value="UniProtKB-KW"/>
</dbReference>
<dbReference type="Gene3D" id="3.40.190.10">
    <property type="entry name" value="Periplasmic binding protein-like II"/>
    <property type="match status" value="2"/>
</dbReference>
<dbReference type="EMBL" id="CADIKH010000036">
    <property type="protein sequence ID" value="CAB3768221.1"/>
    <property type="molecule type" value="Genomic_DNA"/>
</dbReference>
<accession>A0A6J5ES34</accession>
<evidence type="ECO:0000256" key="1">
    <source>
        <dbReference type="ARBA" id="ARBA00009437"/>
    </source>
</evidence>
<keyword evidence="3" id="KW-0238">DNA-binding</keyword>
<dbReference type="InterPro" id="IPR050389">
    <property type="entry name" value="LysR-type_TF"/>
</dbReference>
<dbReference type="CDD" id="cd08461">
    <property type="entry name" value="PBP2_DntR_like_3"/>
    <property type="match status" value="1"/>
</dbReference>
<dbReference type="Gene3D" id="1.10.10.10">
    <property type="entry name" value="Winged helix-like DNA-binding domain superfamily/Winged helix DNA-binding domain"/>
    <property type="match status" value="1"/>
</dbReference>
<evidence type="ECO:0000259" key="5">
    <source>
        <dbReference type="PROSITE" id="PS50931"/>
    </source>
</evidence>
<proteinExistence type="inferred from homology"/>
<dbReference type="PRINTS" id="PR00039">
    <property type="entry name" value="HTHLYSR"/>
</dbReference>
<dbReference type="SUPFAM" id="SSF46785">
    <property type="entry name" value="Winged helix' DNA-binding domain"/>
    <property type="match status" value="1"/>
</dbReference>
<dbReference type="SUPFAM" id="SSF53850">
    <property type="entry name" value="Periplasmic binding protein-like II"/>
    <property type="match status" value="1"/>
</dbReference>
<evidence type="ECO:0000313" key="6">
    <source>
        <dbReference type="EMBL" id="CAB3768221.1"/>
    </source>
</evidence>
<dbReference type="Proteomes" id="UP000494363">
    <property type="component" value="Unassembled WGS sequence"/>
</dbReference>
<dbReference type="Pfam" id="PF03466">
    <property type="entry name" value="LysR_substrate"/>
    <property type="match status" value="1"/>
</dbReference>
<protein>
    <submittedName>
        <fullName evidence="6">HTH-type transcriptional regulator SyrM 1</fullName>
    </submittedName>
</protein>
<sequence length="298" mass="32635">MVNTLRSLDLNLLVTLDVLLAEHNVTRAAQRLNLSQPSVSIHLARLREALGDPLLLPGPRGMRPTARAQALREPLREALESLERAVAPERAFDPAEADHTWRVAAADYAEMTIVLPALNALREAAPRTRLAVLPLMPGRTAQQAEQGDIDLALHTSGDSPPSLRRRPLFTECYVLVGRTGHPRLKRRPTLAQFCKLEHVIVSPGGGGFHGVTDEALAALGLARRVVLSVPHFLVVESVLASSDLVAMLPSRLVRDSAALQVVAPPLDVPGYEMSMLWHERVHRDPAHQWLREQIAASV</sequence>
<keyword evidence="4" id="KW-0804">Transcription</keyword>
<dbReference type="GO" id="GO:0003700">
    <property type="term" value="F:DNA-binding transcription factor activity"/>
    <property type="evidence" value="ECO:0007669"/>
    <property type="project" value="InterPro"/>
</dbReference>
<evidence type="ECO:0000256" key="4">
    <source>
        <dbReference type="ARBA" id="ARBA00023163"/>
    </source>
</evidence>
<organism evidence="6 7">
    <name type="scientific">Paraburkholderia humisilvae</name>
    <dbReference type="NCBI Taxonomy" id="627669"/>
    <lineage>
        <taxon>Bacteria</taxon>
        <taxon>Pseudomonadati</taxon>
        <taxon>Pseudomonadota</taxon>
        <taxon>Betaproteobacteria</taxon>
        <taxon>Burkholderiales</taxon>
        <taxon>Burkholderiaceae</taxon>
        <taxon>Paraburkholderia</taxon>
    </lineage>
</organism>
<dbReference type="InterPro" id="IPR000847">
    <property type="entry name" value="LysR_HTH_N"/>
</dbReference>
<reference evidence="6 7" key="1">
    <citation type="submission" date="2020-04" db="EMBL/GenBank/DDBJ databases">
        <authorList>
            <person name="De Canck E."/>
        </authorList>
    </citation>
    <scope>NUCLEOTIDE SEQUENCE [LARGE SCALE GENOMIC DNA]</scope>
    <source>
        <strain evidence="6 7">LMG 29542</strain>
    </source>
</reference>
<gene>
    <name evidence="6" type="primary">syrM1_3</name>
    <name evidence="6" type="ORF">LMG29542_05812</name>
</gene>
<comment type="similarity">
    <text evidence="1">Belongs to the LysR transcriptional regulatory family.</text>
</comment>
<evidence type="ECO:0000256" key="2">
    <source>
        <dbReference type="ARBA" id="ARBA00023015"/>
    </source>
</evidence>
<dbReference type="PROSITE" id="PS50931">
    <property type="entry name" value="HTH_LYSR"/>
    <property type="match status" value="1"/>
</dbReference>
<keyword evidence="2" id="KW-0805">Transcription regulation</keyword>
<evidence type="ECO:0000256" key="3">
    <source>
        <dbReference type="ARBA" id="ARBA00023125"/>
    </source>
</evidence>